<keyword evidence="2" id="KW-1185">Reference proteome</keyword>
<gene>
    <name evidence="1" type="ORF">EMH_0010750</name>
</gene>
<dbReference type="AlphaFoldDB" id="U6K4P8"/>
<reference evidence="1" key="2">
    <citation type="submission" date="2013-10" db="EMBL/GenBank/DDBJ databases">
        <authorList>
            <person name="Aslett M."/>
        </authorList>
    </citation>
    <scope>NUCLEOTIDE SEQUENCE [LARGE SCALE GENOMIC DNA]</scope>
    <source>
        <strain evidence="1">Houghton</strain>
    </source>
</reference>
<dbReference type="EMBL" id="HG683700">
    <property type="protein sequence ID" value="CDJ31931.1"/>
    <property type="molecule type" value="Genomic_DNA"/>
</dbReference>
<name>U6K4P8_9EIME</name>
<dbReference type="GeneID" id="25376046"/>
<evidence type="ECO:0000313" key="2">
    <source>
        <dbReference type="Proteomes" id="UP000030744"/>
    </source>
</evidence>
<dbReference type="OrthoDB" id="346569at2759"/>
<dbReference type="InterPro" id="IPR021288">
    <property type="entry name" value="Surface_antigen"/>
</dbReference>
<dbReference type="Proteomes" id="UP000030744">
    <property type="component" value="Unassembled WGS sequence"/>
</dbReference>
<accession>U6K4P8</accession>
<dbReference type="Pfam" id="PF11054">
    <property type="entry name" value="Surface_antigen"/>
    <property type="match status" value="1"/>
</dbReference>
<reference evidence="1" key="1">
    <citation type="submission" date="2013-10" db="EMBL/GenBank/DDBJ databases">
        <title>Genomic analysis of the causative agents of coccidiosis in chickens.</title>
        <authorList>
            <person name="Reid A.J."/>
            <person name="Blake D."/>
            <person name="Billington K."/>
            <person name="Browne H."/>
            <person name="Dunn M."/>
            <person name="Hung S."/>
            <person name="Kawahara F."/>
            <person name="Miranda-Saavedra D."/>
            <person name="Mourier T."/>
            <person name="Nagra H."/>
            <person name="Otto T.D."/>
            <person name="Rawlings N."/>
            <person name="Sanchez A."/>
            <person name="Sanders M."/>
            <person name="Subramaniam C."/>
            <person name="Tay Y."/>
            <person name="Dear P."/>
            <person name="Doerig C."/>
            <person name="Gruber A."/>
            <person name="Parkinson J."/>
            <person name="Shirley M."/>
            <person name="Wan K.L."/>
            <person name="Berriman M."/>
            <person name="Tomley F."/>
            <person name="Pain A."/>
        </authorList>
    </citation>
    <scope>NUCLEOTIDE SEQUENCE [LARGE SCALE GENOMIC DNA]</scope>
    <source>
        <strain evidence="1">Houghton</strain>
    </source>
</reference>
<organism evidence="1 2">
    <name type="scientific">Eimeria mitis</name>
    <dbReference type="NCBI Taxonomy" id="44415"/>
    <lineage>
        <taxon>Eukaryota</taxon>
        <taxon>Sar</taxon>
        <taxon>Alveolata</taxon>
        <taxon>Apicomplexa</taxon>
        <taxon>Conoidasida</taxon>
        <taxon>Coccidia</taxon>
        <taxon>Eucoccidiorida</taxon>
        <taxon>Eimeriorina</taxon>
        <taxon>Eimeriidae</taxon>
        <taxon>Eimeria</taxon>
    </lineage>
</organism>
<dbReference type="RefSeq" id="XP_013354496.1">
    <property type="nucleotide sequence ID" value="XM_013499042.1"/>
</dbReference>
<protein>
    <submittedName>
        <fullName evidence="1">SAG family member</fullName>
    </submittedName>
</protein>
<dbReference type="VEuPathDB" id="ToxoDB:EMH_0010750"/>
<evidence type="ECO:0000313" key="1">
    <source>
        <dbReference type="EMBL" id="CDJ31931.1"/>
    </source>
</evidence>
<proteinExistence type="predicted"/>
<sequence>MNKTTVDYARTGTYAYAPQIGPTDGCSAAVSYWKKAYVNFGELPSKYEKEETGVYAQSRNRSLVALYNPKEGATVDCAYITFASDLKSRMLKFHLLCVVAFVFEEIWANIKEAIENSASASTQSALLATALFLLTSFVIL</sequence>